<dbReference type="InterPro" id="IPR036291">
    <property type="entry name" value="NAD(P)-bd_dom_sf"/>
</dbReference>
<evidence type="ECO:0000256" key="1">
    <source>
        <dbReference type="SAM" id="MobiDB-lite"/>
    </source>
</evidence>
<dbReference type="Gene3D" id="3.40.50.720">
    <property type="entry name" value="NAD(P)-binding Rossmann-like Domain"/>
    <property type="match status" value="1"/>
</dbReference>
<comment type="caution">
    <text evidence="3">The sequence shown here is derived from an EMBL/GenBank/DDBJ whole genome shotgun (WGS) entry which is preliminary data.</text>
</comment>
<dbReference type="PANTHER" id="PTHR48079:SF6">
    <property type="entry name" value="NAD(P)-BINDING DOMAIN-CONTAINING PROTEIN-RELATED"/>
    <property type="match status" value="1"/>
</dbReference>
<keyword evidence="4" id="KW-1185">Reference proteome</keyword>
<name>A0A7W8VCP6_9ACTN</name>
<proteinExistence type="predicted"/>
<dbReference type="GO" id="GO:0005737">
    <property type="term" value="C:cytoplasm"/>
    <property type="evidence" value="ECO:0007669"/>
    <property type="project" value="TreeGrafter"/>
</dbReference>
<dbReference type="Pfam" id="PF01370">
    <property type="entry name" value="Epimerase"/>
    <property type="match status" value="1"/>
</dbReference>
<dbReference type="InterPro" id="IPR051783">
    <property type="entry name" value="NAD(P)-dependent_oxidoreduct"/>
</dbReference>
<dbReference type="GO" id="GO:0004029">
    <property type="term" value="F:aldehyde dehydrogenase (NAD+) activity"/>
    <property type="evidence" value="ECO:0007669"/>
    <property type="project" value="TreeGrafter"/>
</dbReference>
<gene>
    <name evidence="3" type="ORF">HDA36_001193</name>
</gene>
<dbReference type="Proteomes" id="UP000572635">
    <property type="component" value="Unassembled WGS sequence"/>
</dbReference>
<dbReference type="PANTHER" id="PTHR48079">
    <property type="entry name" value="PROTEIN YEEZ"/>
    <property type="match status" value="1"/>
</dbReference>
<feature type="domain" description="NAD-dependent epimerase/dehydratase" evidence="2">
    <location>
        <begin position="4"/>
        <end position="175"/>
    </location>
</feature>
<dbReference type="SUPFAM" id="SSF51735">
    <property type="entry name" value="NAD(P)-binding Rossmann-fold domains"/>
    <property type="match status" value="1"/>
</dbReference>
<feature type="region of interest" description="Disordered" evidence="1">
    <location>
        <begin position="116"/>
        <end position="138"/>
    </location>
</feature>
<dbReference type="InterPro" id="IPR001509">
    <property type="entry name" value="Epimerase_deHydtase"/>
</dbReference>
<evidence type="ECO:0000313" key="3">
    <source>
        <dbReference type="EMBL" id="MBB5431109.1"/>
    </source>
</evidence>
<dbReference type="RefSeq" id="WP_184390122.1">
    <property type="nucleotide sequence ID" value="NZ_BAAAJD010000133.1"/>
</dbReference>
<dbReference type="EMBL" id="JACHDB010000001">
    <property type="protein sequence ID" value="MBB5431109.1"/>
    <property type="molecule type" value="Genomic_DNA"/>
</dbReference>
<organism evidence="3 4">
    <name type="scientific">Nocardiopsis composta</name>
    <dbReference type="NCBI Taxonomy" id="157465"/>
    <lineage>
        <taxon>Bacteria</taxon>
        <taxon>Bacillati</taxon>
        <taxon>Actinomycetota</taxon>
        <taxon>Actinomycetes</taxon>
        <taxon>Streptosporangiales</taxon>
        <taxon>Nocardiopsidaceae</taxon>
        <taxon>Nocardiopsis</taxon>
    </lineage>
</organism>
<evidence type="ECO:0000259" key="2">
    <source>
        <dbReference type="Pfam" id="PF01370"/>
    </source>
</evidence>
<dbReference type="AlphaFoldDB" id="A0A7W8VCP6"/>
<sequence length="342" mass="35984">MPKVVILGGTGSIGRAVARRLLAAGWETAVAARGCSGRPADLLREGARFHALDRFDEAALGGLLAPGADLLVDCLCFTADHAASLLPHLDGFAATVMLSSKAVYVDAAGNHVNSPVKPRFSGPVTEEQPTVAPGGGDYDSAEGYGANKVAAERTLLDSGHPVTVVRASKVHGEGASPPREWVFAKRALDRRRALFLRRGGASVDHTTAAANLAALVQRAAEVPGRRILNSADPDAPNVLEIAQTVAAHFGHAWRIHPAEEDSGLGRTPWDTDAPIVLDTSAAGRLGYEPVGRYAETVREELDWLARTAQSAPETIADAAFTARYLDYRAEDAALAAAVRPRG</sequence>
<accession>A0A7W8VCP6</accession>
<reference evidence="3 4" key="1">
    <citation type="submission" date="2020-08" db="EMBL/GenBank/DDBJ databases">
        <title>Sequencing the genomes of 1000 actinobacteria strains.</title>
        <authorList>
            <person name="Klenk H.-P."/>
        </authorList>
    </citation>
    <scope>NUCLEOTIDE SEQUENCE [LARGE SCALE GENOMIC DNA]</scope>
    <source>
        <strain evidence="3 4">DSM 44551</strain>
    </source>
</reference>
<evidence type="ECO:0000313" key="4">
    <source>
        <dbReference type="Proteomes" id="UP000572635"/>
    </source>
</evidence>
<protein>
    <submittedName>
        <fullName evidence="3">Nucleoside-diphosphate-sugar epimerase</fullName>
    </submittedName>
</protein>